<gene>
    <name evidence="2" type="ORF">GCM10023171_21540</name>
</gene>
<keyword evidence="3" id="KW-1185">Reference proteome</keyword>
<protein>
    <recommendedName>
        <fullName evidence="4">PH domain-containing protein</fullName>
    </recommendedName>
</protein>
<evidence type="ECO:0000313" key="3">
    <source>
        <dbReference type="Proteomes" id="UP001500731"/>
    </source>
</evidence>
<feature type="transmembrane region" description="Helical" evidence="1">
    <location>
        <begin position="30"/>
        <end position="52"/>
    </location>
</feature>
<dbReference type="EMBL" id="BAABGP010000014">
    <property type="protein sequence ID" value="GAA4486121.1"/>
    <property type="molecule type" value="Genomic_DNA"/>
</dbReference>
<comment type="caution">
    <text evidence="2">The sequence shown here is derived from an EMBL/GenBank/DDBJ whole genome shotgun (WGS) entry which is preliminary data.</text>
</comment>
<proteinExistence type="predicted"/>
<feature type="transmembrane region" description="Helical" evidence="1">
    <location>
        <begin position="200"/>
        <end position="225"/>
    </location>
</feature>
<evidence type="ECO:0000256" key="1">
    <source>
        <dbReference type="SAM" id="Phobius"/>
    </source>
</evidence>
<dbReference type="RefSeq" id="WP_345186835.1">
    <property type="nucleotide sequence ID" value="NZ_BAABGP010000014.1"/>
</dbReference>
<keyword evidence="1" id="KW-0472">Membrane</keyword>
<accession>A0ABP8PE13</accession>
<evidence type="ECO:0000313" key="2">
    <source>
        <dbReference type="EMBL" id="GAA4486121.1"/>
    </source>
</evidence>
<organism evidence="2 3">
    <name type="scientific">Microbacterium panaciterrae</name>
    <dbReference type="NCBI Taxonomy" id="985759"/>
    <lineage>
        <taxon>Bacteria</taxon>
        <taxon>Bacillati</taxon>
        <taxon>Actinomycetota</taxon>
        <taxon>Actinomycetes</taxon>
        <taxon>Micrococcales</taxon>
        <taxon>Microbacteriaceae</taxon>
        <taxon>Microbacterium</taxon>
    </lineage>
</organism>
<evidence type="ECO:0008006" key="4">
    <source>
        <dbReference type="Google" id="ProtNLM"/>
    </source>
</evidence>
<sequence length="298" mass="31658">MSTTTAVEQDEWVRRIGPEAAKLRRQRGKLIVWAWCLLPVGVAIYVAFIAIIVGAASRRSGVDIGMVLLLVFLGAFAFLGVVFCAALASSSRLRMEGAAWRVLQPQVPGIIAYELGRQLRSASRFDRWAREHGVIAPASSPDGVPDPSRVVAPWSPDTTRRILPGPTAQGVSRVTVFPLAGFLVLCLCGSILGLNGIRGVLGASVFAAGALCLLAAGVCAVWGLARRGTEYRHGYITAVSKTRSGSIVDVRTGADLVDPKTGVVIRAAGAPAITSPTYRERIRAIRAAHPGTKGERLR</sequence>
<feature type="transmembrane region" description="Helical" evidence="1">
    <location>
        <begin position="170"/>
        <end position="194"/>
    </location>
</feature>
<keyword evidence="1" id="KW-0812">Transmembrane</keyword>
<feature type="transmembrane region" description="Helical" evidence="1">
    <location>
        <begin position="64"/>
        <end position="88"/>
    </location>
</feature>
<name>A0ABP8PE13_9MICO</name>
<reference evidence="3" key="1">
    <citation type="journal article" date="2019" name="Int. J. Syst. Evol. Microbiol.">
        <title>The Global Catalogue of Microorganisms (GCM) 10K type strain sequencing project: providing services to taxonomists for standard genome sequencing and annotation.</title>
        <authorList>
            <consortium name="The Broad Institute Genomics Platform"/>
            <consortium name="The Broad Institute Genome Sequencing Center for Infectious Disease"/>
            <person name="Wu L."/>
            <person name="Ma J."/>
        </authorList>
    </citation>
    <scope>NUCLEOTIDE SEQUENCE [LARGE SCALE GENOMIC DNA]</scope>
    <source>
        <strain evidence="3">JCM 17839</strain>
    </source>
</reference>
<dbReference type="Proteomes" id="UP001500731">
    <property type="component" value="Unassembled WGS sequence"/>
</dbReference>
<keyword evidence="1" id="KW-1133">Transmembrane helix</keyword>